<keyword evidence="3 5" id="KW-0378">Hydrolase</keyword>
<evidence type="ECO:0000256" key="3">
    <source>
        <dbReference type="ARBA" id="ARBA00022801"/>
    </source>
</evidence>
<dbReference type="SUPFAM" id="SSF55811">
    <property type="entry name" value="Nudix"/>
    <property type="match status" value="1"/>
</dbReference>
<dbReference type="CDD" id="cd18876">
    <property type="entry name" value="NUDIX_Hydrolase"/>
    <property type="match status" value="1"/>
</dbReference>
<evidence type="ECO:0000256" key="5">
    <source>
        <dbReference type="RuleBase" id="RU003476"/>
    </source>
</evidence>
<dbReference type="InterPro" id="IPR020476">
    <property type="entry name" value="Nudix_hydrolase"/>
</dbReference>
<evidence type="ECO:0000259" key="6">
    <source>
        <dbReference type="PROSITE" id="PS51462"/>
    </source>
</evidence>
<dbReference type="GO" id="GO:0016787">
    <property type="term" value="F:hydrolase activity"/>
    <property type="evidence" value="ECO:0007669"/>
    <property type="project" value="UniProtKB-KW"/>
</dbReference>
<dbReference type="PANTHER" id="PTHR43046:SF12">
    <property type="entry name" value="GDP-MANNOSE MANNOSYL HYDROLASE"/>
    <property type="match status" value="1"/>
</dbReference>
<evidence type="ECO:0000256" key="1">
    <source>
        <dbReference type="ARBA" id="ARBA00001946"/>
    </source>
</evidence>
<dbReference type="EMBL" id="VIVR01000001">
    <property type="protein sequence ID" value="TWE18138.1"/>
    <property type="molecule type" value="Genomic_DNA"/>
</dbReference>
<keyword evidence="4" id="KW-0460">Magnesium</keyword>
<sequence>MSDSPLLQTRDEWLASLPRVYAAAGCLISDPEGRVLIVKAGYREHWQFVGGTIDVGENPQECATRELQEETGIVNEAGELLAVAWTHPSAELEHPAVHFLFDLGTIPTDTPITLPPGELDAYRWATPDEALTLLGPSRSLRLTAGLAARSDGRTRIVTSPNSGF</sequence>
<proteinExistence type="inferred from homology"/>
<dbReference type="InterPro" id="IPR000086">
    <property type="entry name" value="NUDIX_hydrolase_dom"/>
</dbReference>
<evidence type="ECO:0000313" key="7">
    <source>
        <dbReference type="EMBL" id="TWE18138.1"/>
    </source>
</evidence>
<dbReference type="Gene3D" id="3.90.79.10">
    <property type="entry name" value="Nucleoside Triphosphate Pyrophosphohydrolase"/>
    <property type="match status" value="1"/>
</dbReference>
<dbReference type="Pfam" id="PF00293">
    <property type="entry name" value="NUDIX"/>
    <property type="match status" value="1"/>
</dbReference>
<protein>
    <submittedName>
        <fullName evidence="7">ADP-ribose pyrophosphatase YjhB (NUDIX family)</fullName>
    </submittedName>
</protein>
<comment type="cofactor">
    <cofactor evidence="1">
        <name>Mg(2+)</name>
        <dbReference type="ChEBI" id="CHEBI:18420"/>
    </cofactor>
</comment>
<reference evidence="7 8" key="1">
    <citation type="submission" date="2019-06" db="EMBL/GenBank/DDBJ databases">
        <title>Sequencing the genomes of 1000 actinobacteria strains.</title>
        <authorList>
            <person name="Klenk H.-P."/>
        </authorList>
    </citation>
    <scope>NUCLEOTIDE SEQUENCE [LARGE SCALE GENOMIC DNA]</scope>
    <source>
        <strain evidence="7 8">DSM 41649</strain>
    </source>
</reference>
<keyword evidence="8" id="KW-1185">Reference proteome</keyword>
<evidence type="ECO:0000256" key="2">
    <source>
        <dbReference type="ARBA" id="ARBA00005582"/>
    </source>
</evidence>
<dbReference type="PROSITE" id="PS00893">
    <property type="entry name" value="NUDIX_BOX"/>
    <property type="match status" value="1"/>
</dbReference>
<gene>
    <name evidence="7" type="ORF">FB465_3187</name>
</gene>
<evidence type="ECO:0000256" key="4">
    <source>
        <dbReference type="ARBA" id="ARBA00022842"/>
    </source>
</evidence>
<dbReference type="AlphaFoldDB" id="A0A561ER96"/>
<dbReference type="Proteomes" id="UP000318416">
    <property type="component" value="Unassembled WGS sequence"/>
</dbReference>
<name>A0A561ER96_9ACTN</name>
<comment type="similarity">
    <text evidence="2 5">Belongs to the Nudix hydrolase family.</text>
</comment>
<dbReference type="RefSeq" id="WP_170290595.1">
    <property type="nucleotide sequence ID" value="NZ_BAAABR010000029.1"/>
</dbReference>
<dbReference type="InterPro" id="IPR020084">
    <property type="entry name" value="NUDIX_hydrolase_CS"/>
</dbReference>
<feature type="domain" description="Nudix hydrolase" evidence="6">
    <location>
        <begin position="18"/>
        <end position="148"/>
    </location>
</feature>
<dbReference type="PANTHER" id="PTHR43046">
    <property type="entry name" value="GDP-MANNOSE MANNOSYL HYDROLASE"/>
    <property type="match status" value="1"/>
</dbReference>
<dbReference type="InterPro" id="IPR015797">
    <property type="entry name" value="NUDIX_hydrolase-like_dom_sf"/>
</dbReference>
<dbReference type="PROSITE" id="PS51462">
    <property type="entry name" value="NUDIX"/>
    <property type="match status" value="1"/>
</dbReference>
<organism evidence="7 8">
    <name type="scientific">Kitasatospora atroaurantiaca</name>
    <dbReference type="NCBI Taxonomy" id="285545"/>
    <lineage>
        <taxon>Bacteria</taxon>
        <taxon>Bacillati</taxon>
        <taxon>Actinomycetota</taxon>
        <taxon>Actinomycetes</taxon>
        <taxon>Kitasatosporales</taxon>
        <taxon>Streptomycetaceae</taxon>
        <taxon>Kitasatospora</taxon>
    </lineage>
</organism>
<dbReference type="PRINTS" id="PR00502">
    <property type="entry name" value="NUDIXFAMILY"/>
</dbReference>
<evidence type="ECO:0000313" key="8">
    <source>
        <dbReference type="Proteomes" id="UP000318416"/>
    </source>
</evidence>
<accession>A0A561ER96</accession>
<comment type="caution">
    <text evidence="7">The sequence shown here is derived from an EMBL/GenBank/DDBJ whole genome shotgun (WGS) entry which is preliminary data.</text>
</comment>